<comment type="caution">
    <text evidence="2">The sequence shown here is derived from an EMBL/GenBank/DDBJ whole genome shotgun (WGS) entry which is preliminary data.</text>
</comment>
<reference evidence="2 3" key="1">
    <citation type="submission" date="2024-03" db="EMBL/GenBank/DDBJ databases">
        <title>A high-quality draft genome sequence of Diaporthe vaccinii, a causative agent of upright dieback and viscid rot disease in cranberry plants.</title>
        <authorList>
            <person name="Sarrasin M."/>
            <person name="Lang B.F."/>
            <person name="Burger G."/>
        </authorList>
    </citation>
    <scope>NUCLEOTIDE SEQUENCE [LARGE SCALE GENOMIC DNA]</scope>
    <source>
        <strain evidence="2 3">IS7</strain>
    </source>
</reference>
<organism evidence="2 3">
    <name type="scientific">Diaporthe vaccinii</name>
    <dbReference type="NCBI Taxonomy" id="105482"/>
    <lineage>
        <taxon>Eukaryota</taxon>
        <taxon>Fungi</taxon>
        <taxon>Dikarya</taxon>
        <taxon>Ascomycota</taxon>
        <taxon>Pezizomycotina</taxon>
        <taxon>Sordariomycetes</taxon>
        <taxon>Sordariomycetidae</taxon>
        <taxon>Diaporthales</taxon>
        <taxon>Diaporthaceae</taxon>
        <taxon>Diaporthe</taxon>
        <taxon>Diaporthe eres species complex</taxon>
    </lineage>
</organism>
<evidence type="ECO:0000256" key="1">
    <source>
        <dbReference type="SAM" id="MobiDB-lite"/>
    </source>
</evidence>
<sequence length="85" mass="9598">MERDTCSQPRVTARSLLRRLKKSPPRVVNARSGPEGYRNCESETKGCTRCRKRTCRVDVSVRSGCPEHRLQFQPNEFAAATGGEM</sequence>
<dbReference type="Proteomes" id="UP001600888">
    <property type="component" value="Unassembled WGS sequence"/>
</dbReference>
<feature type="region of interest" description="Disordered" evidence="1">
    <location>
        <begin position="1"/>
        <end position="35"/>
    </location>
</feature>
<proteinExistence type="predicted"/>
<name>A0ABR4E3M7_9PEZI</name>
<accession>A0ABR4E3M7</accession>
<keyword evidence="3" id="KW-1185">Reference proteome</keyword>
<gene>
    <name evidence="2" type="ORF">FJTKL_00304</name>
</gene>
<evidence type="ECO:0000313" key="3">
    <source>
        <dbReference type="Proteomes" id="UP001600888"/>
    </source>
</evidence>
<evidence type="ECO:0000313" key="2">
    <source>
        <dbReference type="EMBL" id="KAL2277000.1"/>
    </source>
</evidence>
<protein>
    <submittedName>
        <fullName evidence="2">Uncharacterized protein</fullName>
    </submittedName>
</protein>
<feature type="compositionally biased region" description="Polar residues" evidence="1">
    <location>
        <begin position="1"/>
        <end position="10"/>
    </location>
</feature>
<dbReference type="EMBL" id="JBAWTH010000105">
    <property type="protein sequence ID" value="KAL2277000.1"/>
    <property type="molecule type" value="Genomic_DNA"/>
</dbReference>